<sequence length="98" mass="10070">MKLILLTLTCLVAYVACETCTSVNDCHLTECTGTGWALHCIDGGCSCTHDDLGGTGCTSNADCAGVTVGGLPLQCNIHIGPIHLVPICSNGSCRCGRQ</sequence>
<reference evidence="2" key="2">
    <citation type="submission" date="2020-11" db="EMBL/GenBank/DDBJ databases">
        <authorList>
            <person name="McCartney M.A."/>
            <person name="Auch B."/>
            <person name="Kono T."/>
            <person name="Mallez S."/>
            <person name="Becker A."/>
            <person name="Gohl D.M."/>
            <person name="Silverstein K.A.T."/>
            <person name="Koren S."/>
            <person name="Bechman K.B."/>
            <person name="Herman A."/>
            <person name="Abrahante J.E."/>
            <person name="Garbe J."/>
        </authorList>
    </citation>
    <scope>NUCLEOTIDE SEQUENCE</scope>
    <source>
        <strain evidence="2">Duluth1</strain>
        <tissue evidence="2">Whole animal</tissue>
    </source>
</reference>
<keyword evidence="3" id="KW-1185">Reference proteome</keyword>
<organism evidence="2 3">
    <name type="scientific">Dreissena polymorpha</name>
    <name type="common">Zebra mussel</name>
    <name type="synonym">Mytilus polymorpha</name>
    <dbReference type="NCBI Taxonomy" id="45954"/>
    <lineage>
        <taxon>Eukaryota</taxon>
        <taxon>Metazoa</taxon>
        <taxon>Spiralia</taxon>
        <taxon>Lophotrochozoa</taxon>
        <taxon>Mollusca</taxon>
        <taxon>Bivalvia</taxon>
        <taxon>Autobranchia</taxon>
        <taxon>Heteroconchia</taxon>
        <taxon>Euheterodonta</taxon>
        <taxon>Imparidentia</taxon>
        <taxon>Neoheterodontei</taxon>
        <taxon>Myida</taxon>
        <taxon>Dreissenoidea</taxon>
        <taxon>Dreissenidae</taxon>
        <taxon>Dreissena</taxon>
    </lineage>
</organism>
<dbReference type="EMBL" id="JAIWYP010000014">
    <property type="protein sequence ID" value="KAH3709965.1"/>
    <property type="molecule type" value="Genomic_DNA"/>
</dbReference>
<evidence type="ECO:0000313" key="3">
    <source>
        <dbReference type="Proteomes" id="UP000828390"/>
    </source>
</evidence>
<name>A0A9D3YZ33_DREPO</name>
<comment type="caution">
    <text evidence="2">The sequence shown here is derived from an EMBL/GenBank/DDBJ whole genome shotgun (WGS) entry which is preliminary data.</text>
</comment>
<evidence type="ECO:0000313" key="2">
    <source>
        <dbReference type="EMBL" id="KAH3709965.1"/>
    </source>
</evidence>
<evidence type="ECO:0000256" key="1">
    <source>
        <dbReference type="SAM" id="SignalP"/>
    </source>
</evidence>
<feature type="chain" id="PRO_5038954064" evidence="1">
    <location>
        <begin position="18"/>
        <end position="98"/>
    </location>
</feature>
<reference evidence="2" key="1">
    <citation type="journal article" date="2019" name="bioRxiv">
        <title>The Genome of the Zebra Mussel, Dreissena polymorpha: A Resource for Invasive Species Research.</title>
        <authorList>
            <person name="McCartney M.A."/>
            <person name="Auch B."/>
            <person name="Kono T."/>
            <person name="Mallez S."/>
            <person name="Zhang Y."/>
            <person name="Obille A."/>
            <person name="Becker A."/>
            <person name="Abrahante J.E."/>
            <person name="Garbe J."/>
            <person name="Badalamenti J.P."/>
            <person name="Herman A."/>
            <person name="Mangelson H."/>
            <person name="Liachko I."/>
            <person name="Sullivan S."/>
            <person name="Sone E.D."/>
            <person name="Koren S."/>
            <person name="Silverstein K.A.T."/>
            <person name="Beckman K.B."/>
            <person name="Gohl D.M."/>
        </authorList>
    </citation>
    <scope>NUCLEOTIDE SEQUENCE</scope>
    <source>
        <strain evidence="2">Duluth1</strain>
        <tissue evidence="2">Whole animal</tissue>
    </source>
</reference>
<feature type="signal peptide" evidence="1">
    <location>
        <begin position="1"/>
        <end position="17"/>
    </location>
</feature>
<keyword evidence="1" id="KW-0732">Signal</keyword>
<accession>A0A9D3YZ33</accession>
<gene>
    <name evidence="2" type="ORF">DPMN_069431</name>
</gene>
<dbReference type="Proteomes" id="UP000828390">
    <property type="component" value="Unassembled WGS sequence"/>
</dbReference>
<protein>
    <submittedName>
        <fullName evidence="2">Uncharacterized protein</fullName>
    </submittedName>
</protein>
<proteinExistence type="predicted"/>
<dbReference type="AlphaFoldDB" id="A0A9D3YZ33"/>